<dbReference type="OrthoDB" id="100006at2759"/>
<keyword evidence="3 6" id="KW-1133">Transmembrane helix</keyword>
<feature type="transmembrane region" description="Helical" evidence="6">
    <location>
        <begin position="80"/>
        <end position="99"/>
    </location>
</feature>
<feature type="domain" description="Glucose receptor Git3-like N-terminal" evidence="7">
    <location>
        <begin position="1"/>
        <end position="154"/>
    </location>
</feature>
<dbReference type="AlphaFoldDB" id="A0A072P1N5"/>
<evidence type="ECO:0000259" key="8">
    <source>
        <dbReference type="Pfam" id="PF11970"/>
    </source>
</evidence>
<evidence type="ECO:0000313" key="9">
    <source>
        <dbReference type="EMBL" id="KEF54029.1"/>
    </source>
</evidence>
<dbReference type="GO" id="GO:0005886">
    <property type="term" value="C:plasma membrane"/>
    <property type="evidence" value="ECO:0007669"/>
    <property type="project" value="TreeGrafter"/>
</dbReference>
<proteinExistence type="predicted"/>
<dbReference type="HOGENOM" id="CLU_611153_0_0_1"/>
<dbReference type="PANTHER" id="PTHR23112">
    <property type="entry name" value="G PROTEIN-COUPLED RECEPTOR 157-RELATED"/>
    <property type="match status" value="1"/>
</dbReference>
<reference evidence="9 10" key="1">
    <citation type="submission" date="2013-03" db="EMBL/GenBank/DDBJ databases">
        <title>The Genome Sequence of Exophiala aquamarina CBS 119918.</title>
        <authorList>
            <consortium name="The Broad Institute Genomics Platform"/>
            <person name="Cuomo C."/>
            <person name="de Hoog S."/>
            <person name="Gorbushina A."/>
            <person name="Walker B."/>
            <person name="Young S.K."/>
            <person name="Zeng Q."/>
            <person name="Gargeya S."/>
            <person name="Fitzgerald M."/>
            <person name="Haas B."/>
            <person name="Abouelleil A."/>
            <person name="Allen A.W."/>
            <person name="Alvarado L."/>
            <person name="Arachchi H.M."/>
            <person name="Berlin A.M."/>
            <person name="Chapman S.B."/>
            <person name="Gainer-Dewar J."/>
            <person name="Goldberg J."/>
            <person name="Griggs A."/>
            <person name="Gujja S."/>
            <person name="Hansen M."/>
            <person name="Howarth C."/>
            <person name="Imamovic A."/>
            <person name="Ireland A."/>
            <person name="Larimer J."/>
            <person name="McCowan C."/>
            <person name="Murphy C."/>
            <person name="Pearson M."/>
            <person name="Poon T.W."/>
            <person name="Priest M."/>
            <person name="Roberts A."/>
            <person name="Saif S."/>
            <person name="Shea T."/>
            <person name="Sisk P."/>
            <person name="Sykes S."/>
            <person name="Wortman J."/>
            <person name="Nusbaum C."/>
            <person name="Birren B."/>
        </authorList>
    </citation>
    <scope>NUCLEOTIDE SEQUENCE [LARGE SCALE GENOMIC DNA]</scope>
    <source>
        <strain evidence="9 10">CBS 119918</strain>
    </source>
</reference>
<dbReference type="GO" id="GO:0007189">
    <property type="term" value="P:adenylate cyclase-activating G protein-coupled receptor signaling pathway"/>
    <property type="evidence" value="ECO:0007669"/>
    <property type="project" value="TreeGrafter"/>
</dbReference>
<feature type="region of interest" description="Disordered" evidence="5">
    <location>
        <begin position="216"/>
        <end position="242"/>
    </location>
</feature>
<name>A0A072P1N5_9EURO</name>
<feature type="domain" description="G protein-coupled receptor GPR1/2/3 C-terminal" evidence="8">
    <location>
        <begin position="271"/>
        <end position="343"/>
    </location>
</feature>
<dbReference type="VEuPathDB" id="FungiDB:A1O9_09824"/>
<evidence type="ECO:0000256" key="6">
    <source>
        <dbReference type="SAM" id="Phobius"/>
    </source>
</evidence>
<accession>A0A072P1N5</accession>
<dbReference type="Pfam" id="PF11710">
    <property type="entry name" value="Git3"/>
    <property type="match status" value="1"/>
</dbReference>
<dbReference type="InterPro" id="IPR022596">
    <property type="entry name" value="GPR1/2/3_C"/>
</dbReference>
<dbReference type="GO" id="GO:0004930">
    <property type="term" value="F:G protein-coupled receptor activity"/>
    <property type="evidence" value="ECO:0007669"/>
    <property type="project" value="TreeGrafter"/>
</dbReference>
<gene>
    <name evidence="9" type="ORF">A1O9_09824</name>
</gene>
<evidence type="ECO:0000259" key="7">
    <source>
        <dbReference type="Pfam" id="PF11710"/>
    </source>
</evidence>
<dbReference type="RefSeq" id="XP_013256619.1">
    <property type="nucleotide sequence ID" value="XM_013401165.1"/>
</dbReference>
<dbReference type="PANTHER" id="PTHR23112:SF37">
    <property type="entry name" value="G PROTEIN-COUPLED RECEPTOR GPR1"/>
    <property type="match status" value="1"/>
</dbReference>
<keyword evidence="10" id="KW-1185">Reference proteome</keyword>
<evidence type="ECO:0008006" key="11">
    <source>
        <dbReference type="Google" id="ProtNLM"/>
    </source>
</evidence>
<feature type="transmembrane region" description="Helical" evidence="6">
    <location>
        <begin position="281"/>
        <end position="299"/>
    </location>
</feature>
<keyword evidence="4 6" id="KW-0472">Membrane</keyword>
<feature type="region of interest" description="Disordered" evidence="5">
    <location>
        <begin position="386"/>
        <end position="448"/>
    </location>
</feature>
<dbReference type="Gene3D" id="1.20.1070.10">
    <property type="entry name" value="Rhodopsin 7-helix transmembrane proteins"/>
    <property type="match status" value="1"/>
</dbReference>
<dbReference type="STRING" id="1182545.A0A072P1N5"/>
<dbReference type="Proteomes" id="UP000027920">
    <property type="component" value="Unassembled WGS sequence"/>
</dbReference>
<organism evidence="9 10">
    <name type="scientific">Exophiala aquamarina CBS 119918</name>
    <dbReference type="NCBI Taxonomy" id="1182545"/>
    <lineage>
        <taxon>Eukaryota</taxon>
        <taxon>Fungi</taxon>
        <taxon>Dikarya</taxon>
        <taxon>Ascomycota</taxon>
        <taxon>Pezizomycotina</taxon>
        <taxon>Eurotiomycetes</taxon>
        <taxon>Chaetothyriomycetidae</taxon>
        <taxon>Chaetothyriales</taxon>
        <taxon>Herpotrichiellaceae</taxon>
        <taxon>Exophiala</taxon>
    </lineage>
</organism>
<dbReference type="SUPFAM" id="SSF81321">
    <property type="entry name" value="Family A G protein-coupled receptor-like"/>
    <property type="match status" value="1"/>
</dbReference>
<evidence type="ECO:0000256" key="2">
    <source>
        <dbReference type="ARBA" id="ARBA00022692"/>
    </source>
</evidence>
<dbReference type="GeneID" id="25284732"/>
<dbReference type="EMBL" id="AMGV01000011">
    <property type="protein sequence ID" value="KEF54029.1"/>
    <property type="molecule type" value="Genomic_DNA"/>
</dbReference>
<evidence type="ECO:0000256" key="5">
    <source>
        <dbReference type="SAM" id="MobiDB-lite"/>
    </source>
</evidence>
<dbReference type="CDD" id="cd00637">
    <property type="entry name" value="7tm_classA_rhodopsin-like"/>
    <property type="match status" value="1"/>
</dbReference>
<feature type="transmembrane region" description="Helical" evidence="6">
    <location>
        <begin position="314"/>
        <end position="337"/>
    </location>
</feature>
<feature type="transmembrane region" description="Helical" evidence="6">
    <location>
        <begin position="119"/>
        <end position="144"/>
    </location>
</feature>
<evidence type="ECO:0000256" key="4">
    <source>
        <dbReference type="ARBA" id="ARBA00023136"/>
    </source>
</evidence>
<protein>
    <recommendedName>
        <fullName evidence="11">G-protein coupled receptors family 1 profile domain-containing protein</fullName>
    </recommendedName>
</protein>
<evidence type="ECO:0000256" key="1">
    <source>
        <dbReference type="ARBA" id="ARBA00004141"/>
    </source>
</evidence>
<comment type="subcellular location">
    <subcellularLocation>
        <location evidence="1">Membrane</location>
        <topology evidence="1">Multi-pass membrane protein</topology>
    </subcellularLocation>
</comment>
<dbReference type="InterPro" id="IPR023041">
    <property type="entry name" value="Glucose_rcpt_Git3-like_N"/>
</dbReference>
<feature type="compositionally biased region" description="Acidic residues" evidence="5">
    <location>
        <begin position="431"/>
        <end position="440"/>
    </location>
</feature>
<evidence type="ECO:0000256" key="3">
    <source>
        <dbReference type="ARBA" id="ARBA00022989"/>
    </source>
</evidence>
<keyword evidence="2 6" id="KW-0812">Transmembrane</keyword>
<comment type="caution">
    <text evidence="9">The sequence shown here is derived from an EMBL/GenBank/DDBJ whole genome shotgun (WGS) entry which is preliminary data.</text>
</comment>
<sequence>MLLIVSDMCKAVWFFAVPLVSLVRGPVNSSSSFCQASGFLLAQSTEASDFAALMLALHLVSCVFYPPKRKFQGGLYNFRRLIYLLWVLLPIIAASLAFTNTGNAYVTYGTVCYLPGQPVWYRMALAWIPRYVVFVTILSVAFIVTIHVHLTFKRFGHPGGETATGHVAAGDGLRIVKVSFPTPNSVGEVSEVPCPNISARDFAPSRLALPHSDTVVLNDPRQDSPESSVQPLRAVSMSPSSATDITNDMDENCFRAPSSGTDSATEELLTHRHTIERHLRILFLYPVSYMLVWTLPFVSQCLQLTGSPFESQSVWLQILATGVLALQASVDAAVFSYRERPWKRAKGRALISKAKIQRLKLWRRTNLSSENGCEAANETCQTVTYQKSVGQSPQDSPPWWEAEGKKRRDSVWMGTDALSISKGRQQREDVDAIEDEEEDTDPHLPKTR</sequence>
<dbReference type="Pfam" id="PF11970">
    <property type="entry name" value="GPR_Gpa2_C"/>
    <property type="match status" value="1"/>
</dbReference>
<evidence type="ECO:0000313" key="10">
    <source>
        <dbReference type="Proteomes" id="UP000027920"/>
    </source>
</evidence>